<evidence type="ECO:0000313" key="2">
    <source>
        <dbReference type="Proteomes" id="UP000077659"/>
    </source>
</evidence>
<dbReference type="AlphaFoldDB" id="A0A1A9MBA5"/>
<gene>
    <name evidence="1" type="ORF">A7D17_16945</name>
</gene>
<dbReference type="EMBL" id="LXNG01000016">
    <property type="protein sequence ID" value="OAG67468.1"/>
    <property type="molecule type" value="Genomic_DNA"/>
</dbReference>
<accession>A0A1A9MBA5</accession>
<organism evidence="1 2">
    <name type="scientific">Xanthomonas floridensis</name>
    <dbReference type="NCBI Taxonomy" id="1843580"/>
    <lineage>
        <taxon>Bacteria</taxon>
        <taxon>Pseudomonadati</taxon>
        <taxon>Pseudomonadota</taxon>
        <taxon>Gammaproteobacteria</taxon>
        <taxon>Lysobacterales</taxon>
        <taxon>Lysobacteraceae</taxon>
        <taxon>Xanthomonas</taxon>
    </lineage>
</organism>
<comment type="caution">
    <text evidence="1">The sequence shown here is derived from an EMBL/GenBank/DDBJ whole genome shotgun (WGS) entry which is preliminary data.</text>
</comment>
<evidence type="ECO:0000313" key="1">
    <source>
        <dbReference type="EMBL" id="OAG67468.1"/>
    </source>
</evidence>
<reference evidence="1 2" key="1">
    <citation type="submission" date="2016-05" db="EMBL/GenBank/DDBJ databases">
        <title>Pathogenic, phenotypic and molecular characterisation of Xanthomonas nasturtii sp. nov. and Xanthomonas floridensis sp. nov., new species of Xanthomonas associated with watercress production in Florida.</title>
        <authorList>
            <person name="Vicente J.G."/>
            <person name="Rothwell S."/>
            <person name="Holub E.B."/>
            <person name="Studholme D.J."/>
        </authorList>
    </citation>
    <scope>NUCLEOTIDE SEQUENCE [LARGE SCALE GENOMIC DNA]</scope>
    <source>
        <strain evidence="1 2">WHRI 8848</strain>
    </source>
</reference>
<protein>
    <submittedName>
        <fullName evidence="1">Uncharacterized protein</fullName>
    </submittedName>
</protein>
<sequence>MDTSESAIFHGLEMSRKAWAYQFGCGGDRGTQENFVRASRWKVAAELVEQCEQFGGFLLQ</sequence>
<name>A0A1A9MBA5_9XANT</name>
<dbReference type="Proteomes" id="UP000077659">
    <property type="component" value="Unassembled WGS sequence"/>
</dbReference>
<proteinExistence type="predicted"/>